<protein>
    <submittedName>
        <fullName evidence="8">GtrA family protein</fullName>
    </submittedName>
</protein>
<proteinExistence type="inferred from homology"/>
<evidence type="ECO:0000313" key="8">
    <source>
        <dbReference type="EMBL" id="MTW31667.1"/>
    </source>
</evidence>
<keyword evidence="5 6" id="KW-0472">Membrane</keyword>
<evidence type="ECO:0000313" key="9">
    <source>
        <dbReference type="Proteomes" id="UP000735592"/>
    </source>
</evidence>
<gene>
    <name evidence="8" type="ORF">GM655_02380</name>
</gene>
<dbReference type="PANTHER" id="PTHR38459:SF1">
    <property type="entry name" value="PROPHAGE BACTOPRENOL-LINKED GLUCOSE TRANSLOCASE HOMOLOG"/>
    <property type="match status" value="1"/>
</dbReference>
<dbReference type="Proteomes" id="UP000735592">
    <property type="component" value="Unassembled WGS sequence"/>
</dbReference>
<feature type="transmembrane region" description="Helical" evidence="6">
    <location>
        <begin position="33"/>
        <end position="54"/>
    </location>
</feature>
<organism evidence="8 9">
    <name type="scientific">Pseudoduganella danionis</name>
    <dbReference type="NCBI Taxonomy" id="1890295"/>
    <lineage>
        <taxon>Bacteria</taxon>
        <taxon>Pseudomonadati</taxon>
        <taxon>Pseudomonadota</taxon>
        <taxon>Betaproteobacteria</taxon>
        <taxon>Burkholderiales</taxon>
        <taxon>Oxalobacteraceae</taxon>
        <taxon>Telluria group</taxon>
        <taxon>Pseudoduganella</taxon>
    </lineage>
</organism>
<sequence>MMQFLLYCLCGGLGVSSDYLVYHLSIGHGMWYQAANVLGYLTGTLLSFTLNRIITFRQRDRVLQRLTLFLGVATVGYTASAVLLWLLVQQAGLDARLAKLLTLPMVVVLQFALNRRFTFQSAQAAPAN</sequence>
<dbReference type="InterPro" id="IPR007267">
    <property type="entry name" value="GtrA_DPMS_TM"/>
</dbReference>
<evidence type="ECO:0000256" key="1">
    <source>
        <dbReference type="ARBA" id="ARBA00004141"/>
    </source>
</evidence>
<evidence type="ECO:0000256" key="2">
    <source>
        <dbReference type="ARBA" id="ARBA00009399"/>
    </source>
</evidence>
<keyword evidence="9" id="KW-1185">Reference proteome</keyword>
<accession>A0ABW9SHV6</accession>
<evidence type="ECO:0000259" key="7">
    <source>
        <dbReference type="Pfam" id="PF04138"/>
    </source>
</evidence>
<dbReference type="EMBL" id="WNKW01000001">
    <property type="protein sequence ID" value="MTW31667.1"/>
    <property type="molecule type" value="Genomic_DNA"/>
</dbReference>
<dbReference type="Pfam" id="PF04138">
    <property type="entry name" value="GtrA_DPMS_TM"/>
    <property type="match status" value="1"/>
</dbReference>
<keyword evidence="4 6" id="KW-1133">Transmembrane helix</keyword>
<name>A0ABW9SHV6_9BURK</name>
<evidence type="ECO:0000256" key="5">
    <source>
        <dbReference type="ARBA" id="ARBA00023136"/>
    </source>
</evidence>
<feature type="transmembrane region" description="Helical" evidence="6">
    <location>
        <begin position="66"/>
        <end position="87"/>
    </location>
</feature>
<dbReference type="PANTHER" id="PTHR38459">
    <property type="entry name" value="PROPHAGE BACTOPRENOL-LINKED GLUCOSE TRANSLOCASE HOMOLOG"/>
    <property type="match status" value="1"/>
</dbReference>
<dbReference type="InterPro" id="IPR051401">
    <property type="entry name" value="GtrA_CellWall_Glycosyl"/>
</dbReference>
<comment type="subcellular location">
    <subcellularLocation>
        <location evidence="1">Membrane</location>
        <topology evidence="1">Multi-pass membrane protein</topology>
    </subcellularLocation>
</comment>
<evidence type="ECO:0000256" key="4">
    <source>
        <dbReference type="ARBA" id="ARBA00022989"/>
    </source>
</evidence>
<evidence type="ECO:0000256" key="3">
    <source>
        <dbReference type="ARBA" id="ARBA00022692"/>
    </source>
</evidence>
<keyword evidence="3 6" id="KW-0812">Transmembrane</keyword>
<evidence type="ECO:0000256" key="6">
    <source>
        <dbReference type="SAM" id="Phobius"/>
    </source>
</evidence>
<dbReference type="RefSeq" id="WP_155433017.1">
    <property type="nucleotide sequence ID" value="NZ_JBHLXK010000001.1"/>
</dbReference>
<feature type="domain" description="GtrA/DPMS transmembrane" evidence="7">
    <location>
        <begin position="7"/>
        <end position="119"/>
    </location>
</feature>
<reference evidence="8 9" key="1">
    <citation type="submission" date="2019-11" db="EMBL/GenBank/DDBJ databases">
        <title>Type strains purchased from KCTC, JCM and DSMZ.</title>
        <authorList>
            <person name="Lu H."/>
        </authorList>
    </citation>
    <scope>NUCLEOTIDE SEQUENCE [LARGE SCALE GENOMIC DNA]</scope>
    <source>
        <strain evidence="8 9">DSM 103461</strain>
    </source>
</reference>
<comment type="caution">
    <text evidence="8">The sequence shown here is derived from an EMBL/GenBank/DDBJ whole genome shotgun (WGS) entry which is preliminary data.</text>
</comment>
<comment type="similarity">
    <text evidence="2">Belongs to the GtrA family.</text>
</comment>